<feature type="region of interest" description="Disordered" evidence="1">
    <location>
        <begin position="1"/>
        <end position="34"/>
    </location>
</feature>
<feature type="compositionally biased region" description="Basic and acidic residues" evidence="1">
    <location>
        <begin position="13"/>
        <end position="24"/>
    </location>
</feature>
<gene>
    <name evidence="2" type="ORF">H1B27_03105</name>
</gene>
<protein>
    <recommendedName>
        <fullName evidence="4">Transposase</fullName>
    </recommendedName>
</protein>
<organism evidence="2 3">
    <name type="scientific">Bradyrhizobium diversitatis</name>
    <dbReference type="NCBI Taxonomy" id="2755406"/>
    <lineage>
        <taxon>Bacteria</taxon>
        <taxon>Pseudomonadati</taxon>
        <taxon>Pseudomonadota</taxon>
        <taxon>Alphaproteobacteria</taxon>
        <taxon>Hyphomicrobiales</taxon>
        <taxon>Nitrobacteraceae</taxon>
        <taxon>Bradyrhizobium</taxon>
    </lineage>
</organism>
<evidence type="ECO:0008006" key="4">
    <source>
        <dbReference type="Google" id="ProtNLM"/>
    </source>
</evidence>
<name>A0ABS0NW73_9BRAD</name>
<evidence type="ECO:0000256" key="1">
    <source>
        <dbReference type="SAM" id="MobiDB-lite"/>
    </source>
</evidence>
<comment type="caution">
    <text evidence="2">The sequence shown here is derived from an EMBL/GenBank/DDBJ whole genome shotgun (WGS) entry which is preliminary data.</text>
</comment>
<reference evidence="2 3" key="1">
    <citation type="submission" date="2020-07" db="EMBL/GenBank/DDBJ databases">
        <title>Bradyrhizobium diversity isolated from nodules of indigenous legumes of Western Australia.</title>
        <authorList>
            <person name="Klepa M.S."/>
        </authorList>
    </citation>
    <scope>NUCLEOTIDE SEQUENCE [LARGE SCALE GENOMIC DNA]</scope>
    <source>
        <strain evidence="2 3">CNPSo 4019</strain>
    </source>
</reference>
<dbReference type="EMBL" id="JACEGD010000003">
    <property type="protein sequence ID" value="MBH5385266.1"/>
    <property type="molecule type" value="Genomic_DNA"/>
</dbReference>
<proteinExistence type="predicted"/>
<dbReference type="RefSeq" id="WP_197964970.1">
    <property type="nucleotide sequence ID" value="NZ_JACEGD010000003.1"/>
</dbReference>
<keyword evidence="3" id="KW-1185">Reference proteome</keyword>
<evidence type="ECO:0000313" key="3">
    <source>
        <dbReference type="Proteomes" id="UP001194539"/>
    </source>
</evidence>
<evidence type="ECO:0000313" key="2">
    <source>
        <dbReference type="EMBL" id="MBH5385266.1"/>
    </source>
</evidence>
<accession>A0ABS0NW73</accession>
<dbReference type="Proteomes" id="UP001194539">
    <property type="component" value="Unassembled WGS sequence"/>
</dbReference>
<sequence length="82" mass="9421">MMDGRSGDLVALKPERQQQPDHRERVRRPRASRATADQIDDLEAAIVRCGRSRLGYAQRVHLKDFHFTVEDVYSWGILASLT</sequence>